<feature type="transmembrane region" description="Helical" evidence="1">
    <location>
        <begin position="45"/>
        <end position="66"/>
    </location>
</feature>
<keyword evidence="1" id="KW-1133">Transmembrane helix</keyword>
<comment type="caution">
    <text evidence="2">The sequence shown here is derived from an EMBL/GenBank/DDBJ whole genome shotgun (WGS) entry which is preliminary data.</text>
</comment>
<feature type="transmembrane region" description="Helical" evidence="1">
    <location>
        <begin position="78"/>
        <end position="102"/>
    </location>
</feature>
<dbReference type="EMBL" id="JAACNH010000001">
    <property type="protein sequence ID" value="KAG8453501.1"/>
    <property type="molecule type" value="Genomic_DNA"/>
</dbReference>
<sequence>MAAGQEGDLEVEFRKRIFVQIDSQKIPEGTATVTDEKKEKPIPKFNIHSVFWIVAAVSVTYYIGFFDVVHEVLQQGCMWMLTGIMLLMICLSVALYCIIYLEGQCGISDYDKQYPALVFITVSVFTAAAVCCNIALWSVWSVLTPVILFTQFMGVVMLISLF</sequence>
<name>A0A8T2KFU7_9PIPI</name>
<dbReference type="OrthoDB" id="58903at2759"/>
<evidence type="ECO:0000313" key="2">
    <source>
        <dbReference type="EMBL" id="KAG8453501.1"/>
    </source>
</evidence>
<keyword evidence="1" id="KW-0472">Membrane</keyword>
<keyword evidence="1" id="KW-0812">Transmembrane</keyword>
<dbReference type="InterPro" id="IPR033579">
    <property type="entry name" value="TMEM128"/>
</dbReference>
<feature type="transmembrane region" description="Helical" evidence="1">
    <location>
        <begin position="142"/>
        <end position="161"/>
    </location>
</feature>
<evidence type="ECO:0008006" key="4">
    <source>
        <dbReference type="Google" id="ProtNLM"/>
    </source>
</evidence>
<gene>
    <name evidence="2" type="ORF">GDO86_000214</name>
</gene>
<dbReference type="PANTHER" id="PTHR31134:SF1">
    <property type="entry name" value="TRANSMEMBRANE PROTEIN 128"/>
    <property type="match status" value="1"/>
</dbReference>
<dbReference type="AlphaFoldDB" id="A0A8T2KFU7"/>
<proteinExistence type="predicted"/>
<accession>A0A8T2KFU7</accession>
<evidence type="ECO:0000256" key="1">
    <source>
        <dbReference type="SAM" id="Phobius"/>
    </source>
</evidence>
<dbReference type="Proteomes" id="UP000812440">
    <property type="component" value="Chromosome 1"/>
</dbReference>
<reference evidence="2" key="1">
    <citation type="thesis" date="2020" institute="ProQuest LLC" country="789 East Eisenhower Parkway, Ann Arbor, MI, USA">
        <title>Comparative Genomics and Chromosome Evolution.</title>
        <authorList>
            <person name="Mudd A.B."/>
        </authorList>
    </citation>
    <scope>NUCLEOTIDE SEQUENCE</scope>
    <source>
        <strain evidence="2">Female2</strain>
        <tissue evidence="2">Blood</tissue>
    </source>
</reference>
<keyword evidence="3" id="KW-1185">Reference proteome</keyword>
<dbReference type="PANTHER" id="PTHR31134">
    <property type="entry name" value="TRANSMEMBRANE PROTEIN 128"/>
    <property type="match status" value="1"/>
</dbReference>
<organism evidence="2 3">
    <name type="scientific">Hymenochirus boettgeri</name>
    <name type="common">Congo dwarf clawed frog</name>
    <dbReference type="NCBI Taxonomy" id="247094"/>
    <lineage>
        <taxon>Eukaryota</taxon>
        <taxon>Metazoa</taxon>
        <taxon>Chordata</taxon>
        <taxon>Craniata</taxon>
        <taxon>Vertebrata</taxon>
        <taxon>Euteleostomi</taxon>
        <taxon>Amphibia</taxon>
        <taxon>Batrachia</taxon>
        <taxon>Anura</taxon>
        <taxon>Pipoidea</taxon>
        <taxon>Pipidae</taxon>
        <taxon>Pipinae</taxon>
        <taxon>Hymenochirus</taxon>
    </lineage>
</organism>
<evidence type="ECO:0000313" key="3">
    <source>
        <dbReference type="Proteomes" id="UP000812440"/>
    </source>
</evidence>
<dbReference type="Pfam" id="PF20479">
    <property type="entry name" value="TMEM128"/>
    <property type="match status" value="1"/>
</dbReference>
<feature type="transmembrane region" description="Helical" evidence="1">
    <location>
        <begin position="114"/>
        <end position="136"/>
    </location>
</feature>
<protein>
    <recommendedName>
        <fullName evidence="4">Transmembrane protein 128</fullName>
    </recommendedName>
</protein>